<proteinExistence type="predicted"/>
<name>A0A0A9HDI5_ARUDO</name>
<reference evidence="1" key="1">
    <citation type="submission" date="2014-09" db="EMBL/GenBank/DDBJ databases">
        <authorList>
            <person name="Magalhaes I.L.F."/>
            <person name="Oliveira U."/>
            <person name="Santos F.R."/>
            <person name="Vidigal T.H.D.A."/>
            <person name="Brescovit A.D."/>
            <person name="Santos A.J."/>
        </authorList>
    </citation>
    <scope>NUCLEOTIDE SEQUENCE</scope>
    <source>
        <tissue evidence="1">Shoot tissue taken approximately 20 cm above the soil surface</tissue>
    </source>
</reference>
<sequence length="33" mass="3398">MGLFLDASTTVLISDSTLSNTFPLAAVRNSALA</sequence>
<protein>
    <submittedName>
        <fullName evidence="1">Pco090977</fullName>
    </submittedName>
</protein>
<accession>A0A0A9HDI5</accession>
<organism evidence="1">
    <name type="scientific">Arundo donax</name>
    <name type="common">Giant reed</name>
    <name type="synonym">Donax arundinaceus</name>
    <dbReference type="NCBI Taxonomy" id="35708"/>
    <lineage>
        <taxon>Eukaryota</taxon>
        <taxon>Viridiplantae</taxon>
        <taxon>Streptophyta</taxon>
        <taxon>Embryophyta</taxon>
        <taxon>Tracheophyta</taxon>
        <taxon>Spermatophyta</taxon>
        <taxon>Magnoliopsida</taxon>
        <taxon>Liliopsida</taxon>
        <taxon>Poales</taxon>
        <taxon>Poaceae</taxon>
        <taxon>PACMAD clade</taxon>
        <taxon>Arundinoideae</taxon>
        <taxon>Arundineae</taxon>
        <taxon>Arundo</taxon>
    </lineage>
</organism>
<reference evidence="1" key="2">
    <citation type="journal article" date="2015" name="Data Brief">
        <title>Shoot transcriptome of the giant reed, Arundo donax.</title>
        <authorList>
            <person name="Barrero R.A."/>
            <person name="Guerrero F.D."/>
            <person name="Moolhuijzen P."/>
            <person name="Goolsby J.A."/>
            <person name="Tidwell J."/>
            <person name="Bellgard S.E."/>
            <person name="Bellgard M.I."/>
        </authorList>
    </citation>
    <scope>NUCLEOTIDE SEQUENCE</scope>
    <source>
        <tissue evidence="1">Shoot tissue taken approximately 20 cm above the soil surface</tissue>
    </source>
</reference>
<evidence type="ECO:0000313" key="1">
    <source>
        <dbReference type="EMBL" id="JAE35225.1"/>
    </source>
</evidence>
<dbReference type="EMBL" id="GBRH01162671">
    <property type="protein sequence ID" value="JAE35225.1"/>
    <property type="molecule type" value="Transcribed_RNA"/>
</dbReference>
<dbReference type="AlphaFoldDB" id="A0A0A9HDI5"/>